<evidence type="ECO:0000313" key="13">
    <source>
        <dbReference type="EMBL" id="NKZ38511.1"/>
    </source>
</evidence>
<keyword evidence="4 11" id="KW-0812">Transmembrane</keyword>
<dbReference type="FunFam" id="2.30.30.60:FF:000002">
    <property type="entry name" value="Mechanosensitive ion channel family protein"/>
    <property type="match status" value="1"/>
</dbReference>
<feature type="transmembrane region" description="Helical" evidence="11">
    <location>
        <begin position="94"/>
        <end position="115"/>
    </location>
</feature>
<evidence type="ECO:0000313" key="14">
    <source>
        <dbReference type="Proteomes" id="UP000541636"/>
    </source>
</evidence>
<evidence type="ECO:0000256" key="7">
    <source>
        <dbReference type="ARBA" id="ARBA00023136"/>
    </source>
</evidence>
<keyword evidence="7 11" id="KW-0472">Membrane</keyword>
<proteinExistence type="predicted"/>
<dbReference type="GO" id="GO:0005886">
    <property type="term" value="C:plasma membrane"/>
    <property type="evidence" value="ECO:0007669"/>
    <property type="project" value="UniProtKB-SubCell"/>
</dbReference>
<dbReference type="InterPro" id="IPR023408">
    <property type="entry name" value="MscS_beta-dom_sf"/>
</dbReference>
<dbReference type="PANTHER" id="PTHR30414">
    <property type="entry name" value="MINICONDUCTANCE MECHANOSENSITIVE CHANNEL YBDG"/>
    <property type="match status" value="1"/>
</dbReference>
<feature type="domain" description="Mechanosensitive ion channel MscS" evidence="12">
    <location>
        <begin position="178"/>
        <end position="246"/>
    </location>
</feature>
<dbReference type="SUPFAM" id="SSF50182">
    <property type="entry name" value="Sm-like ribonucleoproteins"/>
    <property type="match status" value="1"/>
</dbReference>
<evidence type="ECO:0000256" key="5">
    <source>
        <dbReference type="ARBA" id="ARBA00022989"/>
    </source>
</evidence>
<feature type="compositionally biased region" description="Basic and acidic residues" evidence="10">
    <location>
        <begin position="416"/>
        <end position="431"/>
    </location>
</feature>
<evidence type="ECO:0000256" key="8">
    <source>
        <dbReference type="ARBA" id="ARBA00093630"/>
    </source>
</evidence>
<keyword evidence="3" id="KW-0997">Cell inner membrane</keyword>
<feature type="region of interest" description="Disordered" evidence="10">
    <location>
        <begin position="400"/>
        <end position="431"/>
    </location>
</feature>
<evidence type="ECO:0000256" key="9">
    <source>
        <dbReference type="ARBA" id="ARBA00093659"/>
    </source>
</evidence>
<evidence type="ECO:0000256" key="11">
    <source>
        <dbReference type="SAM" id="Phobius"/>
    </source>
</evidence>
<organism evidence="13 14">
    <name type="scientific">Oleiagrimonas citrea</name>
    <dbReference type="NCBI Taxonomy" id="1665687"/>
    <lineage>
        <taxon>Bacteria</taxon>
        <taxon>Pseudomonadati</taxon>
        <taxon>Pseudomonadota</taxon>
        <taxon>Gammaproteobacteria</taxon>
        <taxon>Lysobacterales</taxon>
        <taxon>Rhodanobacteraceae</taxon>
        <taxon>Oleiagrimonas</taxon>
    </lineage>
</organism>
<reference evidence="13 14" key="1">
    <citation type="journal article" date="2017" name="Int. J. Syst. Evol. Microbiol.">
        <title>Oleiagrimonas citrea sp. nov., a marine bacterium isolated from tidal flat sediment and emended description of the genus Oleiagrimonas Fang et al. 2015 and Oleiagrimonas soli.</title>
        <authorList>
            <person name="Yang S.H."/>
            <person name="Seo H.S."/>
            <person name="Seong C.N."/>
            <person name="Kwon K.K."/>
        </authorList>
    </citation>
    <scope>NUCLEOTIDE SEQUENCE [LARGE SCALE GENOMIC DNA]</scope>
    <source>
        <strain evidence="13 14">MEBiC09124</strain>
    </source>
</reference>
<keyword evidence="6" id="KW-0346">Stress response</keyword>
<sequence>MEQIKDWLDSPFALTVWYSLGLVLLAWLTNIVTRRVLLRLVRAVTRRTVWHWDDEMVDAGVFKRLAQVVPMLVIQFGIKLVPNVPDDWDAGIQRLALAMTAVYGFLALSAVFNALEALYQKTPHGRMRSIKGYVQLVKIMLFVVGAIIIIATLVGRSPLLLLSGLGAISAVLLLVFKDTILSLVASVQIATNDMLRVGDWISMPQFNADGDVIDIALHTVKVQNWDKTITTIPTWRLISDSFQNWRGMQDAGARRIKRAIYLDAGSARFLRDDEKKHLCRFRLLKDYLQRKQDELAEWNSALGDPGNVPVNQRRLTNLGTFRAYALAYLQAHPHINHELTCMVRVLDPTPAGIPVEVYCFTNTTAWVEYEGIQGDIFDHLMAILPEFGLALFQQPTGRDMRAGLGRMGEDGGSGDTHARLDSPPRDAHNGG</sequence>
<dbReference type="InterPro" id="IPR010920">
    <property type="entry name" value="LSM_dom_sf"/>
</dbReference>
<evidence type="ECO:0000256" key="3">
    <source>
        <dbReference type="ARBA" id="ARBA00022519"/>
    </source>
</evidence>
<evidence type="ECO:0000256" key="1">
    <source>
        <dbReference type="ARBA" id="ARBA00004429"/>
    </source>
</evidence>
<dbReference type="GO" id="GO:0071470">
    <property type="term" value="P:cellular response to osmotic stress"/>
    <property type="evidence" value="ECO:0007669"/>
    <property type="project" value="InterPro"/>
</dbReference>
<comment type="subcellular location">
    <subcellularLocation>
        <location evidence="1">Cell inner membrane</location>
        <topology evidence="1">Multi-pass membrane protein</topology>
    </subcellularLocation>
</comment>
<evidence type="ECO:0000256" key="2">
    <source>
        <dbReference type="ARBA" id="ARBA00022475"/>
    </source>
</evidence>
<evidence type="ECO:0000259" key="12">
    <source>
        <dbReference type="Pfam" id="PF00924"/>
    </source>
</evidence>
<dbReference type="Pfam" id="PF00924">
    <property type="entry name" value="MS_channel_2nd"/>
    <property type="match status" value="1"/>
</dbReference>
<dbReference type="InterPro" id="IPR006685">
    <property type="entry name" value="MscS_channel_2nd"/>
</dbReference>
<gene>
    <name evidence="13" type="ORF">HF690_06005</name>
</gene>
<keyword evidence="2" id="KW-1003">Cell membrane</keyword>
<keyword evidence="5 11" id="KW-1133">Transmembrane helix</keyword>
<keyword evidence="14" id="KW-1185">Reference proteome</keyword>
<feature type="transmembrane region" description="Helical" evidence="11">
    <location>
        <begin position="136"/>
        <end position="153"/>
    </location>
</feature>
<accession>A0A846ZM27</accession>
<dbReference type="Proteomes" id="UP000541636">
    <property type="component" value="Unassembled WGS sequence"/>
</dbReference>
<evidence type="ECO:0000256" key="10">
    <source>
        <dbReference type="SAM" id="MobiDB-lite"/>
    </source>
</evidence>
<feature type="transmembrane region" description="Helical" evidence="11">
    <location>
        <begin position="12"/>
        <end position="32"/>
    </location>
</feature>
<comment type="caution">
    <text evidence="13">The sequence shown here is derived from an EMBL/GenBank/DDBJ whole genome shotgun (WGS) entry which is preliminary data.</text>
</comment>
<evidence type="ECO:0000256" key="4">
    <source>
        <dbReference type="ARBA" id="ARBA00022692"/>
    </source>
</evidence>
<dbReference type="InterPro" id="IPR030192">
    <property type="entry name" value="YbdG"/>
</dbReference>
<dbReference type="PANTHER" id="PTHR30414:SF0">
    <property type="entry name" value="MINICONDUCTANCE MECHANOSENSITIVE CHANNEL YBDG"/>
    <property type="match status" value="1"/>
</dbReference>
<protein>
    <recommendedName>
        <fullName evidence="8">Mechanosensing system component YbdG</fullName>
    </recommendedName>
    <alternativeName>
        <fullName evidence="9">Mechanosensitive channel homolog YbdG</fullName>
    </alternativeName>
</protein>
<dbReference type="EMBL" id="JAAZQD010000002">
    <property type="protein sequence ID" value="NKZ38511.1"/>
    <property type="molecule type" value="Genomic_DNA"/>
</dbReference>
<feature type="transmembrane region" description="Helical" evidence="11">
    <location>
        <begin position="159"/>
        <end position="176"/>
    </location>
</feature>
<dbReference type="GO" id="GO:0008381">
    <property type="term" value="F:mechanosensitive monoatomic ion channel activity"/>
    <property type="evidence" value="ECO:0007669"/>
    <property type="project" value="InterPro"/>
</dbReference>
<name>A0A846ZM27_9GAMM</name>
<dbReference type="RefSeq" id="WP_168608806.1">
    <property type="nucleotide sequence ID" value="NZ_JAAZQD010000002.1"/>
</dbReference>
<dbReference type="AlphaFoldDB" id="A0A846ZM27"/>
<dbReference type="Gene3D" id="2.30.30.60">
    <property type="match status" value="1"/>
</dbReference>
<evidence type="ECO:0000256" key="6">
    <source>
        <dbReference type="ARBA" id="ARBA00023016"/>
    </source>
</evidence>